<sequence length="133" mass="15481">MRPYSEDLRRKIVERYIDGKTSQRKLAEQFHVAYSFVRKLTKQYRETGTIRPKQRTEQTPSKLSAEHLAVLSGLVETNNDATLSELCDLLDEAVGVRVSITTMFRMLQKLNLTLKKNNCIPPEKETERVQQKR</sequence>
<dbReference type="Gene3D" id="1.10.10.10">
    <property type="entry name" value="Winged helix-like DNA-binding domain superfamily/Winged helix DNA-binding domain"/>
    <property type="match status" value="1"/>
</dbReference>
<dbReference type="Pfam" id="PF13518">
    <property type="entry name" value="HTH_28"/>
    <property type="match status" value="1"/>
</dbReference>
<dbReference type="RefSeq" id="WP_156120672.1">
    <property type="nucleotide sequence ID" value="NZ_JJML01000066.1"/>
</dbReference>
<name>A0A098THN6_9CYAN</name>
<dbReference type="InterPro" id="IPR055247">
    <property type="entry name" value="InsJ-like_HTH"/>
</dbReference>
<feature type="domain" description="Insertion element IS150 protein InsJ-like helix-turn-helix" evidence="1">
    <location>
        <begin position="9"/>
        <end position="54"/>
    </location>
</feature>
<comment type="caution">
    <text evidence="2">The sequence shown here is derived from an EMBL/GenBank/DDBJ whole genome shotgun (WGS) entry which is preliminary data.</text>
</comment>
<organism evidence="2 3">
    <name type="scientific">Neosynechococcus sphagnicola sy1</name>
    <dbReference type="NCBI Taxonomy" id="1497020"/>
    <lineage>
        <taxon>Bacteria</taxon>
        <taxon>Bacillati</taxon>
        <taxon>Cyanobacteriota</taxon>
        <taxon>Cyanophyceae</taxon>
        <taxon>Neosynechococcales</taxon>
        <taxon>Neosynechococcaceae</taxon>
        <taxon>Neosynechococcus</taxon>
    </lineage>
</organism>
<dbReference type="AlphaFoldDB" id="A0A098THN6"/>
<reference evidence="2 3" key="1">
    <citation type="journal article" date="2014" name="Mol. Ecol.">
        <title>Evolution of Synechococcus.</title>
        <authorList>
            <person name="Dvorak P."/>
            <person name="Casamatta D."/>
            <person name="Hasler P."/>
            <person name="Poulickova A."/>
            <person name="Ondrej V."/>
            <person name="Sanges R."/>
        </authorList>
    </citation>
    <scope>NUCLEOTIDE SEQUENCE [LARGE SCALE GENOMIC DNA]</scope>
    <source>
        <strain evidence="2 3">CAUP A 1101</strain>
    </source>
</reference>
<gene>
    <name evidence="2" type="ORF">DO97_17750</name>
</gene>
<protein>
    <submittedName>
        <fullName evidence="2">Transcriptional regulator</fullName>
    </submittedName>
</protein>
<dbReference type="Proteomes" id="UP000030170">
    <property type="component" value="Unassembled WGS sequence"/>
</dbReference>
<dbReference type="EMBL" id="JJML01000066">
    <property type="protein sequence ID" value="KGF71551.1"/>
    <property type="molecule type" value="Genomic_DNA"/>
</dbReference>
<dbReference type="SUPFAM" id="SSF46689">
    <property type="entry name" value="Homeodomain-like"/>
    <property type="match status" value="1"/>
</dbReference>
<accession>A0A098THN6</accession>
<dbReference type="OrthoDB" id="5511915at2"/>
<keyword evidence="3" id="KW-1185">Reference proteome</keyword>
<evidence type="ECO:0000259" key="1">
    <source>
        <dbReference type="Pfam" id="PF13518"/>
    </source>
</evidence>
<evidence type="ECO:0000313" key="3">
    <source>
        <dbReference type="Proteomes" id="UP000030170"/>
    </source>
</evidence>
<dbReference type="InterPro" id="IPR009057">
    <property type="entry name" value="Homeodomain-like_sf"/>
</dbReference>
<dbReference type="InterPro" id="IPR036388">
    <property type="entry name" value="WH-like_DNA-bd_sf"/>
</dbReference>
<evidence type="ECO:0000313" key="2">
    <source>
        <dbReference type="EMBL" id="KGF71551.1"/>
    </source>
</evidence>
<dbReference type="STRING" id="1497020.DO97_17750"/>
<feature type="non-terminal residue" evidence="2">
    <location>
        <position position="133"/>
    </location>
</feature>
<proteinExistence type="predicted"/>